<comment type="caution">
    <text evidence="1">The sequence shown here is derived from an EMBL/GenBank/DDBJ whole genome shotgun (WGS) entry which is preliminary data.</text>
</comment>
<keyword evidence="2" id="KW-1185">Reference proteome</keyword>
<dbReference type="EMBL" id="CM044704">
    <property type="protein sequence ID" value="KAI5665993.1"/>
    <property type="molecule type" value="Genomic_DNA"/>
</dbReference>
<evidence type="ECO:0000313" key="1">
    <source>
        <dbReference type="EMBL" id="KAI5665993.1"/>
    </source>
</evidence>
<organism evidence="1 2">
    <name type="scientific">Catharanthus roseus</name>
    <name type="common">Madagascar periwinkle</name>
    <name type="synonym">Vinca rosea</name>
    <dbReference type="NCBI Taxonomy" id="4058"/>
    <lineage>
        <taxon>Eukaryota</taxon>
        <taxon>Viridiplantae</taxon>
        <taxon>Streptophyta</taxon>
        <taxon>Embryophyta</taxon>
        <taxon>Tracheophyta</taxon>
        <taxon>Spermatophyta</taxon>
        <taxon>Magnoliopsida</taxon>
        <taxon>eudicotyledons</taxon>
        <taxon>Gunneridae</taxon>
        <taxon>Pentapetalae</taxon>
        <taxon>asterids</taxon>
        <taxon>lamiids</taxon>
        <taxon>Gentianales</taxon>
        <taxon>Apocynaceae</taxon>
        <taxon>Rauvolfioideae</taxon>
        <taxon>Vinceae</taxon>
        <taxon>Catharanthinae</taxon>
        <taxon>Catharanthus</taxon>
    </lineage>
</organism>
<dbReference type="Proteomes" id="UP001060085">
    <property type="component" value="Linkage Group LG04"/>
</dbReference>
<sequence>MAKPIISSNLKNMKFMQRASQREEKPKKEEEAVVIPNGNFPASAGVKKCVVIMEGDPHPGATKGRMSFLSFNPSIDKLNDEASNSGQPEASTTFSGRQGETMSDRTNASPKDCPESIKPESSSYAENGDLKRKQAEQVSEAQYPNKSQRSFKTEKDSSDHKNRNWQKQPKNEKLDWNVLRPPKSQSKKKK</sequence>
<reference evidence="2" key="1">
    <citation type="journal article" date="2023" name="Nat. Plants">
        <title>Single-cell RNA sequencing provides a high-resolution roadmap for understanding the multicellular compartmentation of specialized metabolism.</title>
        <authorList>
            <person name="Sun S."/>
            <person name="Shen X."/>
            <person name="Li Y."/>
            <person name="Li Y."/>
            <person name="Wang S."/>
            <person name="Li R."/>
            <person name="Zhang H."/>
            <person name="Shen G."/>
            <person name="Guo B."/>
            <person name="Wei J."/>
            <person name="Xu J."/>
            <person name="St-Pierre B."/>
            <person name="Chen S."/>
            <person name="Sun C."/>
        </authorList>
    </citation>
    <scope>NUCLEOTIDE SEQUENCE [LARGE SCALE GENOMIC DNA]</scope>
</reference>
<gene>
    <name evidence="1" type="ORF">M9H77_15846</name>
</gene>
<protein>
    <submittedName>
        <fullName evidence="1">Uncharacterized protein</fullName>
    </submittedName>
</protein>
<accession>A0ACC0B153</accession>
<name>A0ACC0B153_CATRO</name>
<evidence type="ECO:0000313" key="2">
    <source>
        <dbReference type="Proteomes" id="UP001060085"/>
    </source>
</evidence>
<proteinExistence type="predicted"/>